<dbReference type="EMBL" id="VULT01000006">
    <property type="protein sequence ID" value="MSS17176.1"/>
    <property type="molecule type" value="Genomic_DNA"/>
</dbReference>
<evidence type="ECO:0000256" key="4">
    <source>
        <dbReference type="ARBA" id="ARBA00022670"/>
    </source>
</evidence>
<dbReference type="Proteomes" id="UP000483362">
    <property type="component" value="Unassembled WGS sequence"/>
</dbReference>
<evidence type="ECO:0000256" key="10">
    <source>
        <dbReference type="ARBA" id="ARBA00023136"/>
    </source>
</evidence>
<sequence length="367" mass="41062">MRILFILLILTIVVLVHEIGHYVVARALGCRVSKIQIFFGKIFSIKPNPRPDGRPSWRDTEYAIGWLPLGGVTVYEDQPLPYEHVDEQGNKIMVTPPGRSWYYSNKPAWARLLIAIAGVSFNLLTAVAILAAIVFTTDYEITPYVANRDGMYFSSLAQLAGFRNGDIPLRADNRPLHYLTDDEINEMLNAKTVTVLRNHTDTLDISIPASLKSVYKSSRRDPNAYFMVYQSKAGSQQPVVHVTITARQSARLIADMVINQVKGVVYSMAGAMGLKARYTIPFSHDSYRVCVLSSMHAHPFLTTLASFSIGLFVLNLIPIYPLDGGAAAFCIYEMVAHRRPSRRFQNIVGMIGTIVIIIIFWILPLIV</sequence>
<dbReference type="InterPro" id="IPR004387">
    <property type="entry name" value="Pept_M50_Zn"/>
</dbReference>
<evidence type="ECO:0000256" key="8">
    <source>
        <dbReference type="ARBA" id="ARBA00022989"/>
    </source>
</evidence>
<evidence type="ECO:0000313" key="14">
    <source>
        <dbReference type="Proteomes" id="UP000483362"/>
    </source>
</evidence>
<protein>
    <submittedName>
        <fullName evidence="13">Site-2 protease family protein</fullName>
    </submittedName>
</protein>
<evidence type="ECO:0000256" key="1">
    <source>
        <dbReference type="ARBA" id="ARBA00001947"/>
    </source>
</evidence>
<evidence type="ECO:0000259" key="12">
    <source>
        <dbReference type="Pfam" id="PF02163"/>
    </source>
</evidence>
<dbReference type="GO" id="GO:0016020">
    <property type="term" value="C:membrane"/>
    <property type="evidence" value="ECO:0007669"/>
    <property type="project" value="UniProtKB-SubCell"/>
</dbReference>
<dbReference type="GO" id="GO:0006508">
    <property type="term" value="P:proteolysis"/>
    <property type="evidence" value="ECO:0007669"/>
    <property type="project" value="UniProtKB-KW"/>
</dbReference>
<feature type="transmembrane region" description="Helical" evidence="11">
    <location>
        <begin position="109"/>
        <end position="135"/>
    </location>
</feature>
<dbReference type="AlphaFoldDB" id="A0A6L5XDH6"/>
<dbReference type="PANTHER" id="PTHR42837:SF2">
    <property type="entry name" value="MEMBRANE METALLOPROTEASE ARASP2, CHLOROPLASTIC-RELATED"/>
    <property type="match status" value="1"/>
</dbReference>
<comment type="cofactor">
    <cofactor evidence="1">
        <name>Zn(2+)</name>
        <dbReference type="ChEBI" id="CHEBI:29105"/>
    </cofactor>
</comment>
<keyword evidence="14" id="KW-1185">Reference proteome</keyword>
<evidence type="ECO:0000256" key="2">
    <source>
        <dbReference type="ARBA" id="ARBA00004141"/>
    </source>
</evidence>
<name>A0A6L5XDH6_9BACT</name>
<dbReference type="RefSeq" id="WP_154326573.1">
    <property type="nucleotide sequence ID" value="NZ_CP045696.1"/>
</dbReference>
<comment type="subcellular location">
    <subcellularLocation>
        <location evidence="2">Membrane</location>
        <topology evidence="2">Multi-pass membrane protein</topology>
    </subcellularLocation>
</comment>
<dbReference type="PANTHER" id="PTHR42837">
    <property type="entry name" value="REGULATOR OF SIGMA-E PROTEASE RSEP"/>
    <property type="match status" value="1"/>
</dbReference>
<keyword evidence="7" id="KW-0862">Zinc</keyword>
<evidence type="ECO:0000256" key="7">
    <source>
        <dbReference type="ARBA" id="ARBA00022833"/>
    </source>
</evidence>
<evidence type="ECO:0000256" key="3">
    <source>
        <dbReference type="ARBA" id="ARBA00007931"/>
    </source>
</evidence>
<comment type="similarity">
    <text evidence="3">Belongs to the peptidase M50B family.</text>
</comment>
<dbReference type="GO" id="GO:0004222">
    <property type="term" value="F:metalloendopeptidase activity"/>
    <property type="evidence" value="ECO:0007669"/>
    <property type="project" value="InterPro"/>
</dbReference>
<keyword evidence="9" id="KW-0482">Metalloprotease</keyword>
<keyword evidence="8 11" id="KW-1133">Transmembrane helix</keyword>
<evidence type="ECO:0000256" key="9">
    <source>
        <dbReference type="ARBA" id="ARBA00023049"/>
    </source>
</evidence>
<accession>A0A6L5XDH6</accession>
<evidence type="ECO:0000313" key="13">
    <source>
        <dbReference type="EMBL" id="MSS17176.1"/>
    </source>
</evidence>
<comment type="caution">
    <text evidence="13">The sequence shown here is derived from an EMBL/GenBank/DDBJ whole genome shotgun (WGS) entry which is preliminary data.</text>
</comment>
<gene>
    <name evidence="13" type="ORF">FYJ29_05290</name>
</gene>
<reference evidence="13 14" key="1">
    <citation type="submission" date="2019-08" db="EMBL/GenBank/DDBJ databases">
        <title>In-depth cultivation of the pig gut microbiome towards novel bacterial diversity and tailored functional studies.</title>
        <authorList>
            <person name="Wylensek D."/>
            <person name="Hitch T.C.A."/>
            <person name="Clavel T."/>
        </authorList>
    </citation>
    <scope>NUCLEOTIDE SEQUENCE [LARGE SCALE GENOMIC DNA]</scope>
    <source>
        <strain evidence="13 14">Oil-RF-744-WCA-WT-10</strain>
    </source>
</reference>
<evidence type="ECO:0000256" key="11">
    <source>
        <dbReference type="SAM" id="Phobius"/>
    </source>
</evidence>
<keyword evidence="10 11" id="KW-0472">Membrane</keyword>
<dbReference type="InterPro" id="IPR008915">
    <property type="entry name" value="Peptidase_M50"/>
</dbReference>
<proteinExistence type="inferred from homology"/>
<evidence type="ECO:0000256" key="6">
    <source>
        <dbReference type="ARBA" id="ARBA00022801"/>
    </source>
</evidence>
<keyword evidence="5 11" id="KW-0812">Transmembrane</keyword>
<evidence type="ECO:0000256" key="5">
    <source>
        <dbReference type="ARBA" id="ARBA00022692"/>
    </source>
</evidence>
<feature type="transmembrane region" description="Helical" evidence="11">
    <location>
        <begin position="347"/>
        <end position="366"/>
    </location>
</feature>
<keyword evidence="4 13" id="KW-0645">Protease</keyword>
<keyword evidence="6" id="KW-0378">Hydrolase</keyword>
<organism evidence="13 14">
    <name type="scientific">Sodaliphilus pleomorphus</name>
    <dbReference type="NCBI Taxonomy" id="2606626"/>
    <lineage>
        <taxon>Bacteria</taxon>
        <taxon>Pseudomonadati</taxon>
        <taxon>Bacteroidota</taxon>
        <taxon>Bacteroidia</taxon>
        <taxon>Bacteroidales</taxon>
        <taxon>Muribaculaceae</taxon>
        <taxon>Sodaliphilus</taxon>
    </lineage>
</organism>
<feature type="domain" description="Peptidase M50" evidence="12">
    <location>
        <begin position="6"/>
        <end position="358"/>
    </location>
</feature>
<dbReference type="Pfam" id="PF02163">
    <property type="entry name" value="Peptidase_M50"/>
    <property type="match status" value="1"/>
</dbReference>